<dbReference type="InterPro" id="IPR001789">
    <property type="entry name" value="Sig_transdc_resp-reg_receiver"/>
</dbReference>
<comment type="function">
    <text evidence="2">May play the central regulatory role in sporulation. It may be an element of the effector pathway responsible for the activation of sporulation genes in response to nutritional stress. Spo0A may act in concert with spo0H (a sigma factor) to control the expression of some genes that are critical to the sporulation process.</text>
</comment>
<dbReference type="SUPFAM" id="SSF52172">
    <property type="entry name" value="CheY-like"/>
    <property type="match status" value="1"/>
</dbReference>
<dbReference type="PROSITE" id="PS50930">
    <property type="entry name" value="HTH_LYTTR"/>
    <property type="match status" value="1"/>
</dbReference>
<dbReference type="RefSeq" id="WP_307354901.1">
    <property type="nucleotide sequence ID" value="NZ_BAAACJ010000008.1"/>
</dbReference>
<dbReference type="InterPro" id="IPR007492">
    <property type="entry name" value="LytTR_DNA-bd_dom"/>
</dbReference>
<evidence type="ECO:0000256" key="2">
    <source>
        <dbReference type="ARBA" id="ARBA00024867"/>
    </source>
</evidence>
<dbReference type="GO" id="GO:0003677">
    <property type="term" value="F:DNA binding"/>
    <property type="evidence" value="ECO:0007669"/>
    <property type="project" value="UniProtKB-KW"/>
</dbReference>
<dbReference type="PROSITE" id="PS50110">
    <property type="entry name" value="RESPONSE_REGULATORY"/>
    <property type="match status" value="1"/>
</dbReference>
<name>A0ABU0JNM1_HATLI</name>
<comment type="caution">
    <text evidence="6">The sequence shown here is derived from an EMBL/GenBank/DDBJ whole genome shotgun (WGS) entry which is preliminary data.</text>
</comment>
<dbReference type="PANTHER" id="PTHR37299:SF1">
    <property type="entry name" value="STAGE 0 SPORULATION PROTEIN A HOMOLOG"/>
    <property type="match status" value="1"/>
</dbReference>
<dbReference type="Pfam" id="PF00072">
    <property type="entry name" value="Response_reg"/>
    <property type="match status" value="1"/>
</dbReference>
<feature type="domain" description="Response regulatory" evidence="4">
    <location>
        <begin position="3"/>
        <end position="116"/>
    </location>
</feature>
<evidence type="ECO:0000313" key="6">
    <source>
        <dbReference type="EMBL" id="MDQ0478663.1"/>
    </source>
</evidence>
<keyword evidence="7" id="KW-1185">Reference proteome</keyword>
<evidence type="ECO:0000256" key="1">
    <source>
        <dbReference type="ARBA" id="ARBA00018672"/>
    </source>
</evidence>
<feature type="modified residue" description="4-aspartylphosphate" evidence="3">
    <location>
        <position position="53"/>
    </location>
</feature>
<dbReference type="Proteomes" id="UP001224418">
    <property type="component" value="Unassembled WGS sequence"/>
</dbReference>
<dbReference type="Pfam" id="PF04397">
    <property type="entry name" value="LytTR"/>
    <property type="match status" value="1"/>
</dbReference>
<evidence type="ECO:0000259" key="5">
    <source>
        <dbReference type="PROSITE" id="PS50930"/>
    </source>
</evidence>
<evidence type="ECO:0000256" key="3">
    <source>
        <dbReference type="PROSITE-ProRule" id="PRU00169"/>
    </source>
</evidence>
<organism evidence="6 7">
    <name type="scientific">Hathewaya limosa</name>
    <name type="common">Clostridium limosum</name>
    <dbReference type="NCBI Taxonomy" id="1536"/>
    <lineage>
        <taxon>Bacteria</taxon>
        <taxon>Bacillati</taxon>
        <taxon>Bacillota</taxon>
        <taxon>Clostridia</taxon>
        <taxon>Eubacteriales</taxon>
        <taxon>Clostridiaceae</taxon>
        <taxon>Hathewaya</taxon>
    </lineage>
</organism>
<dbReference type="InterPro" id="IPR011006">
    <property type="entry name" value="CheY-like_superfamily"/>
</dbReference>
<reference evidence="6 7" key="1">
    <citation type="submission" date="2023-07" db="EMBL/GenBank/DDBJ databases">
        <title>Genomic Encyclopedia of Type Strains, Phase IV (KMG-IV): sequencing the most valuable type-strain genomes for metagenomic binning, comparative biology and taxonomic classification.</title>
        <authorList>
            <person name="Goeker M."/>
        </authorList>
    </citation>
    <scope>NUCLEOTIDE SEQUENCE [LARGE SCALE GENOMIC DNA]</scope>
    <source>
        <strain evidence="6 7">DSM 1400</strain>
    </source>
</reference>
<keyword evidence="6" id="KW-0238">DNA-binding</keyword>
<dbReference type="EMBL" id="JAUSWN010000002">
    <property type="protein sequence ID" value="MDQ0478663.1"/>
    <property type="molecule type" value="Genomic_DNA"/>
</dbReference>
<gene>
    <name evidence="6" type="ORF">QOZ93_000372</name>
</gene>
<accession>A0ABU0JNM1</accession>
<evidence type="ECO:0000313" key="7">
    <source>
        <dbReference type="Proteomes" id="UP001224418"/>
    </source>
</evidence>
<keyword evidence="3" id="KW-0597">Phosphoprotein</keyword>
<dbReference type="Gene3D" id="3.40.50.2300">
    <property type="match status" value="1"/>
</dbReference>
<dbReference type="CDD" id="cd00156">
    <property type="entry name" value="REC"/>
    <property type="match status" value="1"/>
</dbReference>
<dbReference type="InterPro" id="IPR046947">
    <property type="entry name" value="LytR-like"/>
</dbReference>
<dbReference type="SMART" id="SM00448">
    <property type="entry name" value="REC"/>
    <property type="match status" value="1"/>
</dbReference>
<dbReference type="SMART" id="SM00850">
    <property type="entry name" value="LytTR"/>
    <property type="match status" value="1"/>
</dbReference>
<sequence length="235" mass="27649">MINIAICDDNKNVISRMKECLEEYKNDKCLIATYECGEELLQEQKIFDIIFLDIDMQGLDGIETAKHIRKYDKNVKIIYVTNFTEYTNLAFEVHAFGYLSKPIVKEKIYSQLDEATQYFNNKKENNLIEFVTNEGIIRLAPSDIYYFEYVNRKVKIKTLNKTYITKQKISSIAVDMECFGFLVPHKSFTVNLFYIKAIKGYDLLMLDGSIVPLSQKRSVEFRETFNIFLENHIWK</sequence>
<protein>
    <recommendedName>
        <fullName evidence="1">Stage 0 sporulation protein A homolog</fullName>
    </recommendedName>
</protein>
<proteinExistence type="predicted"/>
<dbReference type="Gene3D" id="2.40.50.1020">
    <property type="entry name" value="LytTr DNA-binding domain"/>
    <property type="match status" value="1"/>
</dbReference>
<dbReference type="PANTHER" id="PTHR37299">
    <property type="entry name" value="TRANSCRIPTIONAL REGULATOR-RELATED"/>
    <property type="match status" value="1"/>
</dbReference>
<feature type="domain" description="HTH LytTR-type" evidence="5">
    <location>
        <begin position="128"/>
        <end position="227"/>
    </location>
</feature>
<evidence type="ECO:0000259" key="4">
    <source>
        <dbReference type="PROSITE" id="PS50110"/>
    </source>
</evidence>